<proteinExistence type="predicted"/>
<dbReference type="AlphaFoldDB" id="A0A6G1K3F5"/>
<protein>
    <submittedName>
        <fullName evidence="1">Uncharacterized protein</fullName>
    </submittedName>
</protein>
<accession>A0A6G1K3F5</accession>
<organism evidence="1 2">
    <name type="scientific">Pleomassaria siparia CBS 279.74</name>
    <dbReference type="NCBI Taxonomy" id="1314801"/>
    <lineage>
        <taxon>Eukaryota</taxon>
        <taxon>Fungi</taxon>
        <taxon>Dikarya</taxon>
        <taxon>Ascomycota</taxon>
        <taxon>Pezizomycotina</taxon>
        <taxon>Dothideomycetes</taxon>
        <taxon>Pleosporomycetidae</taxon>
        <taxon>Pleosporales</taxon>
        <taxon>Pleomassariaceae</taxon>
        <taxon>Pleomassaria</taxon>
    </lineage>
</organism>
<dbReference type="Proteomes" id="UP000799428">
    <property type="component" value="Unassembled WGS sequence"/>
</dbReference>
<gene>
    <name evidence="1" type="ORF">K504DRAFT_49258</name>
</gene>
<reference evidence="1" key="1">
    <citation type="journal article" date="2020" name="Stud. Mycol.">
        <title>101 Dothideomycetes genomes: a test case for predicting lifestyles and emergence of pathogens.</title>
        <authorList>
            <person name="Haridas S."/>
            <person name="Albert R."/>
            <person name="Binder M."/>
            <person name="Bloem J."/>
            <person name="Labutti K."/>
            <person name="Salamov A."/>
            <person name="Andreopoulos B."/>
            <person name="Baker S."/>
            <person name="Barry K."/>
            <person name="Bills G."/>
            <person name="Bluhm B."/>
            <person name="Cannon C."/>
            <person name="Castanera R."/>
            <person name="Culley D."/>
            <person name="Daum C."/>
            <person name="Ezra D."/>
            <person name="Gonzalez J."/>
            <person name="Henrissat B."/>
            <person name="Kuo A."/>
            <person name="Liang C."/>
            <person name="Lipzen A."/>
            <person name="Lutzoni F."/>
            <person name="Magnuson J."/>
            <person name="Mondo S."/>
            <person name="Nolan M."/>
            <person name="Ohm R."/>
            <person name="Pangilinan J."/>
            <person name="Park H.-J."/>
            <person name="Ramirez L."/>
            <person name="Alfaro M."/>
            <person name="Sun H."/>
            <person name="Tritt A."/>
            <person name="Yoshinaga Y."/>
            <person name="Zwiers L.-H."/>
            <person name="Turgeon B."/>
            <person name="Goodwin S."/>
            <person name="Spatafora J."/>
            <person name="Crous P."/>
            <person name="Grigoriev I."/>
        </authorList>
    </citation>
    <scope>NUCLEOTIDE SEQUENCE</scope>
    <source>
        <strain evidence="1">CBS 279.74</strain>
    </source>
</reference>
<dbReference type="EMBL" id="MU005774">
    <property type="protein sequence ID" value="KAF2707055.1"/>
    <property type="molecule type" value="Genomic_DNA"/>
</dbReference>
<sequence>MQLLSPLSSSDSSYVLLYGPQHAQFAPEQAHITHPPSLSITVADRLKCTRLLSANSPPTSSPDISGPSLKQLSSNVSCHPFHQHQGQNPGILGHPPHLTLIATSVNLSKLCPCPCPRTHVHRLIDVASFCE</sequence>
<name>A0A6G1K3F5_9PLEO</name>
<keyword evidence="2" id="KW-1185">Reference proteome</keyword>
<evidence type="ECO:0000313" key="1">
    <source>
        <dbReference type="EMBL" id="KAF2707055.1"/>
    </source>
</evidence>
<evidence type="ECO:0000313" key="2">
    <source>
        <dbReference type="Proteomes" id="UP000799428"/>
    </source>
</evidence>